<comment type="caution">
    <text evidence="2">The sequence shown here is derived from an EMBL/GenBank/DDBJ whole genome shotgun (WGS) entry which is preliminary data.</text>
</comment>
<proteinExistence type="predicted"/>
<evidence type="ECO:0000313" key="3">
    <source>
        <dbReference type="Proteomes" id="UP000187283"/>
    </source>
</evidence>
<protein>
    <recommendedName>
        <fullName evidence="4">Carbohydrate-binding module family 19 domain-containing protein</fullName>
    </recommendedName>
</protein>
<feature type="signal peptide" evidence="1">
    <location>
        <begin position="1"/>
        <end position="19"/>
    </location>
</feature>
<dbReference type="AlphaFoldDB" id="A0A1R1X7B7"/>
<dbReference type="STRING" id="133412.A0A1R1X7B7"/>
<evidence type="ECO:0008006" key="4">
    <source>
        <dbReference type="Google" id="ProtNLM"/>
    </source>
</evidence>
<dbReference type="OrthoDB" id="5702048at2759"/>
<organism evidence="2 3">
    <name type="scientific">Smittium culicis</name>
    <dbReference type="NCBI Taxonomy" id="133412"/>
    <lineage>
        <taxon>Eukaryota</taxon>
        <taxon>Fungi</taxon>
        <taxon>Fungi incertae sedis</taxon>
        <taxon>Zoopagomycota</taxon>
        <taxon>Kickxellomycotina</taxon>
        <taxon>Harpellomycetes</taxon>
        <taxon>Harpellales</taxon>
        <taxon>Legeriomycetaceae</taxon>
        <taxon>Smittium</taxon>
    </lineage>
</organism>
<keyword evidence="3" id="KW-1185">Reference proteome</keyword>
<gene>
    <name evidence="2" type="ORF">AYI70_g10285</name>
</gene>
<sequence>MVVNSVIYGLFALLSLTKAQDLVNSPCTGDLRVCVDIDGAGRKFNACNGYYYVQSECGEGTFCYTDKPGLIFCGYYNYQNATNSKDPGYVDPASRLKSMATDENQSYGGSLMSTVGYLGAQPTVTYQV</sequence>
<accession>A0A1R1X7B7</accession>
<reference evidence="2 3" key="1">
    <citation type="submission" date="2017-01" db="EMBL/GenBank/DDBJ databases">
        <authorList>
            <person name="Mah S.A."/>
            <person name="Swanson W.J."/>
            <person name="Moy G.W."/>
            <person name="Vacquier V.D."/>
        </authorList>
    </citation>
    <scope>NUCLEOTIDE SEQUENCE [LARGE SCALE GENOMIC DNA]</scope>
    <source>
        <strain evidence="2 3">GSMNP</strain>
    </source>
</reference>
<dbReference type="EMBL" id="LSSN01004967">
    <property type="protein sequence ID" value="OMJ10510.1"/>
    <property type="molecule type" value="Genomic_DNA"/>
</dbReference>
<evidence type="ECO:0000313" key="2">
    <source>
        <dbReference type="EMBL" id="OMJ10510.1"/>
    </source>
</evidence>
<feature type="chain" id="PRO_5012390348" description="Carbohydrate-binding module family 19 domain-containing protein" evidence="1">
    <location>
        <begin position="20"/>
        <end position="128"/>
    </location>
</feature>
<evidence type="ECO:0000256" key="1">
    <source>
        <dbReference type="SAM" id="SignalP"/>
    </source>
</evidence>
<name>A0A1R1X7B7_9FUNG</name>
<dbReference type="Proteomes" id="UP000187283">
    <property type="component" value="Unassembled WGS sequence"/>
</dbReference>
<keyword evidence="1" id="KW-0732">Signal</keyword>
<feature type="non-terminal residue" evidence="2">
    <location>
        <position position="128"/>
    </location>
</feature>